<dbReference type="InterPro" id="IPR011990">
    <property type="entry name" value="TPR-like_helical_dom_sf"/>
</dbReference>
<dbReference type="SMART" id="SM00028">
    <property type="entry name" value="TPR"/>
    <property type="match status" value="3"/>
</dbReference>
<dbReference type="EMBL" id="CALNXI010000234">
    <property type="protein sequence ID" value="CAH3022810.1"/>
    <property type="molecule type" value="Genomic_DNA"/>
</dbReference>
<name>A0ABN8M7I3_9CNID</name>
<evidence type="ECO:0000256" key="4">
    <source>
        <dbReference type="SAM" id="MobiDB-lite"/>
    </source>
</evidence>
<dbReference type="InterPro" id="IPR001680">
    <property type="entry name" value="WD40_rpt"/>
</dbReference>
<dbReference type="SUPFAM" id="SSF50978">
    <property type="entry name" value="WD40 repeat-like"/>
    <property type="match status" value="1"/>
</dbReference>
<dbReference type="Proteomes" id="UP001159427">
    <property type="component" value="Unassembled WGS sequence"/>
</dbReference>
<dbReference type="InterPro" id="IPR015943">
    <property type="entry name" value="WD40/YVTN_repeat-like_dom_sf"/>
</dbReference>
<dbReference type="SMART" id="SM00320">
    <property type="entry name" value="WD40"/>
    <property type="match status" value="7"/>
</dbReference>
<feature type="repeat" description="WD" evidence="3">
    <location>
        <begin position="604"/>
        <end position="636"/>
    </location>
</feature>
<organism evidence="5 6">
    <name type="scientific">Porites evermanni</name>
    <dbReference type="NCBI Taxonomy" id="104178"/>
    <lineage>
        <taxon>Eukaryota</taxon>
        <taxon>Metazoa</taxon>
        <taxon>Cnidaria</taxon>
        <taxon>Anthozoa</taxon>
        <taxon>Hexacorallia</taxon>
        <taxon>Scleractinia</taxon>
        <taxon>Fungiina</taxon>
        <taxon>Poritidae</taxon>
        <taxon>Porites</taxon>
    </lineage>
</organism>
<evidence type="ECO:0000256" key="1">
    <source>
        <dbReference type="ARBA" id="ARBA00022574"/>
    </source>
</evidence>
<evidence type="ECO:0000313" key="5">
    <source>
        <dbReference type="EMBL" id="CAH3022810.1"/>
    </source>
</evidence>
<dbReference type="Pfam" id="PF00400">
    <property type="entry name" value="WD40"/>
    <property type="match status" value="4"/>
</dbReference>
<dbReference type="Gene3D" id="2.130.10.10">
    <property type="entry name" value="YVTN repeat-like/Quinoprotein amine dehydrogenase"/>
    <property type="match status" value="2"/>
</dbReference>
<sequence>MESHNIALMIRNRELKTNITRGFQRRYQVHSPFVERLGLETELEGHSGCVNCLEWNEAGNLLVSGSDDLNAIVWDPMHHRAKCVIKTGHSGNIFSVKFLPQTGDRIIATAAADAKVQIHTVETKETSQAYKCHIGRVKRLATAPDTPYMLWSASEDGTIRQFDLRQPHTCNTSSKNCKNVLINLNIYVGAMAEAKCLAINPLQPELLAVGCNDPFVRLYDHRMLESHSLSDKKKPCNSSPDDAKLPPGCVQYFAPGHLPPQLSKDLRRRYRAYVATYVNFSPCGRELIANLGGEQIYLFDIKQHRKVLKYQVVNGISSSLASNGVVKTVVDNFNVSSSKNGFSASANGAANGYHIPTLNGKRTVAEKRTSNSTHVSSHYNASQELPPRALELKAKGNDAFCQQQFWTAVNLYNEAISYAASSAVLYANRAAAYIKRAWDGDIYAALRDCHKALKLDPNHTKAHFRQARCLYELRWFQEALSCLNNFKLKFPEQAEGTAAKTLEKDIRAAAFAETEGDDDEETSPLSDTTPSRRRRRLSIVSDQEKELRSQALDYEQRFCGHCNTTTDIKEANFFGSNGQYIVAGSDDGSFFMWDKETTNLVRVLKGDDSIVNCLQPHPSMCLLATSGIDPVIRLWSPRPQGEDTQDWLIDEVEAAAKANQRRMNADPLEVMLMNMGYRTRFTMAEGSDAEDEAETPIQCRTS</sequence>
<dbReference type="InterPro" id="IPR019734">
    <property type="entry name" value="TPR_rpt"/>
</dbReference>
<keyword evidence="2" id="KW-0677">Repeat</keyword>
<feature type="repeat" description="WD" evidence="3">
    <location>
        <begin position="43"/>
        <end position="75"/>
    </location>
</feature>
<keyword evidence="1 3" id="KW-0853">WD repeat</keyword>
<feature type="repeat" description="WD" evidence="3">
    <location>
        <begin position="574"/>
        <end position="603"/>
    </location>
</feature>
<comment type="caution">
    <text evidence="5">The sequence shown here is derived from an EMBL/GenBank/DDBJ whole genome shotgun (WGS) entry which is preliminary data.</text>
</comment>
<evidence type="ECO:0008006" key="7">
    <source>
        <dbReference type="Google" id="ProtNLM"/>
    </source>
</evidence>
<feature type="region of interest" description="Disordered" evidence="4">
    <location>
        <begin position="513"/>
        <end position="534"/>
    </location>
</feature>
<proteinExistence type="predicted"/>
<evidence type="ECO:0000256" key="2">
    <source>
        <dbReference type="ARBA" id="ARBA00022737"/>
    </source>
</evidence>
<dbReference type="PANTHER" id="PTHR15574">
    <property type="entry name" value="WD REPEAT DOMAIN-CONTAINING FAMILY"/>
    <property type="match status" value="1"/>
</dbReference>
<dbReference type="PROSITE" id="PS50082">
    <property type="entry name" value="WD_REPEATS_2"/>
    <property type="match status" value="3"/>
</dbReference>
<reference evidence="5 6" key="1">
    <citation type="submission" date="2022-05" db="EMBL/GenBank/DDBJ databases">
        <authorList>
            <consortium name="Genoscope - CEA"/>
            <person name="William W."/>
        </authorList>
    </citation>
    <scope>NUCLEOTIDE SEQUENCE [LARGE SCALE GENOMIC DNA]</scope>
</reference>
<evidence type="ECO:0000256" key="3">
    <source>
        <dbReference type="PROSITE-ProRule" id="PRU00221"/>
    </source>
</evidence>
<dbReference type="PROSITE" id="PS50294">
    <property type="entry name" value="WD_REPEATS_REGION"/>
    <property type="match status" value="1"/>
</dbReference>
<dbReference type="InterPro" id="IPR036322">
    <property type="entry name" value="WD40_repeat_dom_sf"/>
</dbReference>
<gene>
    <name evidence="5" type="ORF">PEVE_00016919</name>
</gene>
<keyword evidence="6" id="KW-1185">Reference proteome</keyword>
<dbReference type="Gene3D" id="1.25.40.10">
    <property type="entry name" value="Tetratricopeptide repeat domain"/>
    <property type="match status" value="1"/>
</dbReference>
<dbReference type="SUPFAM" id="SSF48452">
    <property type="entry name" value="TPR-like"/>
    <property type="match status" value="1"/>
</dbReference>
<dbReference type="InterPro" id="IPR045151">
    <property type="entry name" value="DCAF8"/>
</dbReference>
<evidence type="ECO:0000313" key="6">
    <source>
        <dbReference type="Proteomes" id="UP001159427"/>
    </source>
</evidence>
<dbReference type="PANTHER" id="PTHR15574:SF40">
    <property type="entry name" value="WD AND TETRATRICOPEPTIDE REPEATS PROTEIN 1"/>
    <property type="match status" value="1"/>
</dbReference>
<accession>A0ABN8M7I3</accession>
<protein>
    <recommendedName>
        <fullName evidence="7">WD and tetratricopeptide repeats protein 1</fullName>
    </recommendedName>
</protein>